<dbReference type="AlphaFoldDB" id="A0A3D8GV81"/>
<dbReference type="EMBL" id="QNQT01000001">
    <property type="protein sequence ID" value="RDU38337.1"/>
    <property type="molecule type" value="Genomic_DNA"/>
</dbReference>
<keyword evidence="2" id="KW-1185">Reference proteome</keyword>
<dbReference type="RefSeq" id="WP_115450260.1">
    <property type="nucleotide sequence ID" value="NZ_QNQT01000001.1"/>
</dbReference>
<reference evidence="1 2" key="1">
    <citation type="submission" date="2018-07" db="EMBL/GenBank/DDBJ databases">
        <title>Bacillus sp. YLB-04 draft genome sequence.</title>
        <authorList>
            <person name="Yu L."/>
            <person name="Tang X."/>
        </authorList>
    </citation>
    <scope>NUCLEOTIDE SEQUENCE [LARGE SCALE GENOMIC DNA]</scope>
    <source>
        <strain evidence="1 2">YLB-04</strain>
    </source>
</reference>
<comment type="caution">
    <text evidence="1">The sequence shown here is derived from an EMBL/GenBank/DDBJ whole genome shotgun (WGS) entry which is preliminary data.</text>
</comment>
<gene>
    <name evidence="1" type="ORF">DRW41_01865</name>
</gene>
<accession>A0A3D8GV81</accession>
<name>A0A3D8GV81_9BACI</name>
<protein>
    <submittedName>
        <fullName evidence="1">Uncharacterized protein</fullName>
    </submittedName>
</protein>
<evidence type="ECO:0000313" key="2">
    <source>
        <dbReference type="Proteomes" id="UP000257144"/>
    </source>
</evidence>
<organism evidence="1 2">
    <name type="scientific">Neobacillus piezotolerans</name>
    <dbReference type="NCBI Taxonomy" id="2259171"/>
    <lineage>
        <taxon>Bacteria</taxon>
        <taxon>Bacillati</taxon>
        <taxon>Bacillota</taxon>
        <taxon>Bacilli</taxon>
        <taxon>Bacillales</taxon>
        <taxon>Bacillaceae</taxon>
        <taxon>Neobacillus</taxon>
    </lineage>
</organism>
<sequence length="117" mass="13862">MHLENFEGQKVQIKFRNFPEEMKGDVTGIYQPEEWYLAKLVKSENFGIWVENPCYKRTMIRDEEGTVIPKEEQIEETCVTHLLIRWEYISSIITFPEENRVGVDKKAHLIGFQPDID</sequence>
<dbReference type="OrthoDB" id="2898708at2"/>
<proteinExistence type="predicted"/>
<evidence type="ECO:0000313" key="1">
    <source>
        <dbReference type="EMBL" id="RDU38337.1"/>
    </source>
</evidence>
<dbReference type="Proteomes" id="UP000257144">
    <property type="component" value="Unassembled WGS sequence"/>
</dbReference>